<feature type="region of interest" description="Disordered" evidence="1">
    <location>
        <begin position="37"/>
        <end position="79"/>
    </location>
</feature>
<dbReference type="AlphaFoldDB" id="A0AA88TAF9"/>
<keyword evidence="4" id="KW-1185">Reference proteome</keyword>
<dbReference type="EMBL" id="JAUPFM010000002">
    <property type="protein sequence ID" value="KAK2859847.1"/>
    <property type="molecule type" value="Genomic_DNA"/>
</dbReference>
<proteinExistence type="predicted"/>
<accession>A0AA88TAF9</accession>
<evidence type="ECO:0000256" key="2">
    <source>
        <dbReference type="SAM" id="Phobius"/>
    </source>
</evidence>
<keyword evidence="2" id="KW-0812">Transmembrane</keyword>
<evidence type="ECO:0000313" key="4">
    <source>
        <dbReference type="Proteomes" id="UP001187415"/>
    </source>
</evidence>
<dbReference type="Proteomes" id="UP001187415">
    <property type="component" value="Unassembled WGS sequence"/>
</dbReference>
<organism evidence="3 4">
    <name type="scientific">Channa striata</name>
    <name type="common">Snakehead murrel</name>
    <name type="synonym">Ophicephalus striatus</name>
    <dbReference type="NCBI Taxonomy" id="64152"/>
    <lineage>
        <taxon>Eukaryota</taxon>
        <taxon>Metazoa</taxon>
        <taxon>Chordata</taxon>
        <taxon>Craniata</taxon>
        <taxon>Vertebrata</taxon>
        <taxon>Euteleostomi</taxon>
        <taxon>Actinopterygii</taxon>
        <taxon>Neopterygii</taxon>
        <taxon>Teleostei</taxon>
        <taxon>Neoteleostei</taxon>
        <taxon>Acanthomorphata</taxon>
        <taxon>Anabantaria</taxon>
        <taxon>Anabantiformes</taxon>
        <taxon>Channoidei</taxon>
        <taxon>Channidae</taxon>
        <taxon>Channa</taxon>
    </lineage>
</organism>
<keyword evidence="2" id="KW-0472">Membrane</keyword>
<comment type="caution">
    <text evidence="3">The sequence shown here is derived from an EMBL/GenBank/DDBJ whole genome shotgun (WGS) entry which is preliminary data.</text>
</comment>
<name>A0AA88TAF9_CHASR</name>
<sequence length="79" mass="8953">MLMRGLEDSSFVMLYSFLVSIETAVFVYSWDRKVAGRSSVQTSLPPTDGQSVRRGPVKSGFRQDGDRLRGDNRLWQHSS</sequence>
<evidence type="ECO:0000313" key="3">
    <source>
        <dbReference type="EMBL" id="KAK2859847.1"/>
    </source>
</evidence>
<feature type="compositionally biased region" description="Polar residues" evidence="1">
    <location>
        <begin position="38"/>
        <end position="50"/>
    </location>
</feature>
<feature type="compositionally biased region" description="Basic and acidic residues" evidence="1">
    <location>
        <begin position="61"/>
        <end position="79"/>
    </location>
</feature>
<evidence type="ECO:0000256" key="1">
    <source>
        <dbReference type="SAM" id="MobiDB-lite"/>
    </source>
</evidence>
<protein>
    <submittedName>
        <fullName evidence="3">Uncharacterized protein</fullName>
    </submittedName>
</protein>
<keyword evidence="2" id="KW-1133">Transmembrane helix</keyword>
<feature type="transmembrane region" description="Helical" evidence="2">
    <location>
        <begin position="12"/>
        <end position="30"/>
    </location>
</feature>
<reference evidence="3" key="1">
    <citation type="submission" date="2023-07" db="EMBL/GenBank/DDBJ databases">
        <title>Chromosome-level Genome Assembly of Striped Snakehead (Channa striata).</title>
        <authorList>
            <person name="Liu H."/>
        </authorList>
    </citation>
    <scope>NUCLEOTIDE SEQUENCE</scope>
    <source>
        <strain evidence="3">Gz</strain>
        <tissue evidence="3">Muscle</tissue>
    </source>
</reference>
<gene>
    <name evidence="3" type="ORF">Q5P01_004467</name>
</gene>